<feature type="domain" description="Gfo/Idh/MocA-like oxidoreductase N-terminal" evidence="2">
    <location>
        <begin position="6"/>
        <end position="126"/>
    </location>
</feature>
<dbReference type="Gene3D" id="3.30.360.10">
    <property type="entry name" value="Dihydrodipicolinate Reductase, domain 2"/>
    <property type="match status" value="1"/>
</dbReference>
<dbReference type="Pfam" id="PF02894">
    <property type="entry name" value="GFO_IDH_MocA_C"/>
    <property type="match status" value="1"/>
</dbReference>
<feature type="domain" description="Gfo/Idh/MocA-like oxidoreductase C-terminal" evidence="3">
    <location>
        <begin position="141"/>
        <end position="386"/>
    </location>
</feature>
<name>A0A0W7TM52_9FIRM</name>
<dbReference type="SUPFAM" id="SSF55347">
    <property type="entry name" value="Glyceraldehyde-3-phosphate dehydrogenase-like, C-terminal domain"/>
    <property type="match status" value="1"/>
</dbReference>
<evidence type="ECO:0000259" key="3">
    <source>
        <dbReference type="Pfam" id="PF02894"/>
    </source>
</evidence>
<dbReference type="InterPro" id="IPR000683">
    <property type="entry name" value="Gfo/Idh/MocA-like_OxRdtase_N"/>
</dbReference>
<dbReference type="Proteomes" id="UP000053433">
    <property type="component" value="Unassembled WGS sequence"/>
</dbReference>
<dbReference type="SUPFAM" id="SSF51735">
    <property type="entry name" value="NAD(P)-binding Rossmann-fold domains"/>
    <property type="match status" value="1"/>
</dbReference>
<organism evidence="4 5">
    <name type="scientific">Ruthenibacterium lactatiformans</name>
    <dbReference type="NCBI Taxonomy" id="1550024"/>
    <lineage>
        <taxon>Bacteria</taxon>
        <taxon>Bacillati</taxon>
        <taxon>Bacillota</taxon>
        <taxon>Clostridia</taxon>
        <taxon>Eubacteriales</taxon>
        <taxon>Oscillospiraceae</taxon>
        <taxon>Ruthenibacterium</taxon>
    </lineage>
</organism>
<dbReference type="InterPro" id="IPR036291">
    <property type="entry name" value="NAD(P)-bd_dom_sf"/>
</dbReference>
<dbReference type="RefSeq" id="WP_058723808.1">
    <property type="nucleotide sequence ID" value="NZ_LMUA01000035.1"/>
</dbReference>
<evidence type="ECO:0000256" key="1">
    <source>
        <dbReference type="ARBA" id="ARBA00010928"/>
    </source>
</evidence>
<dbReference type="Gene3D" id="3.40.50.720">
    <property type="entry name" value="NAD(P)-binding Rossmann-like Domain"/>
    <property type="match status" value="1"/>
</dbReference>
<protein>
    <submittedName>
        <fullName evidence="4">Oxidoreductase</fullName>
    </submittedName>
</protein>
<dbReference type="Pfam" id="PF01408">
    <property type="entry name" value="GFO_IDH_MocA"/>
    <property type="match status" value="1"/>
</dbReference>
<dbReference type="PANTHER" id="PTHR43377">
    <property type="entry name" value="BILIVERDIN REDUCTASE A"/>
    <property type="match status" value="1"/>
</dbReference>
<sequence>MKKVTAVLLGAGARGTIYARYALEKPKEFEIVAVAEPDAERRRAFARTFGVPEEKQFGDCMELLAQGTLADAALICTMDQMHTAPALKALELGYHVLLEKPMAPTEEECRAIARAAQQSGKVLSVCHVLRYSPFYSAIKTYVDSKELGEILAATQTENVGYWHQAHSFVRGNWGNTKSSTPMILQKCCHDTDILSWLIGETCVRVSSYGALTHFTAENAPEGAPARCLDGCPYQNTCIYYAPKFYLEHPKAISDGFTQMLCTDTTEENVLEALRAGPYGRCVYRCENDAVDHQNVSMVFENGAVALLMMCAFTEECNRTLHLMGTQGELWGDMEKNEIWVQRLGHTGKEKIPVEQPETRYAYNHNGGDYCLIRDFVRAVREDDPESSRSSAQQSLQSHLICFAAEKSRIHLSGSEL</sequence>
<evidence type="ECO:0000313" key="4">
    <source>
        <dbReference type="EMBL" id="KUE74941.1"/>
    </source>
</evidence>
<comment type="caution">
    <text evidence="4">The sequence shown here is derived from an EMBL/GenBank/DDBJ whole genome shotgun (WGS) entry which is preliminary data.</text>
</comment>
<dbReference type="InterPro" id="IPR051450">
    <property type="entry name" value="Gfo/Idh/MocA_Oxidoreductases"/>
</dbReference>
<dbReference type="EMBL" id="LMUA01000035">
    <property type="protein sequence ID" value="KUE74941.1"/>
    <property type="molecule type" value="Genomic_DNA"/>
</dbReference>
<accession>A0A0W7TM52</accession>
<gene>
    <name evidence="4" type="ORF">ASJ35_16465</name>
</gene>
<evidence type="ECO:0000259" key="2">
    <source>
        <dbReference type="Pfam" id="PF01408"/>
    </source>
</evidence>
<evidence type="ECO:0000313" key="5">
    <source>
        <dbReference type="Proteomes" id="UP000053433"/>
    </source>
</evidence>
<dbReference type="GO" id="GO:0000166">
    <property type="term" value="F:nucleotide binding"/>
    <property type="evidence" value="ECO:0007669"/>
    <property type="project" value="InterPro"/>
</dbReference>
<reference evidence="4 5" key="1">
    <citation type="submission" date="2015-10" db="EMBL/GenBank/DDBJ databases">
        <title>A novel member of the family Ruminococcaceae isolated from human faeces.</title>
        <authorList>
            <person name="Shkoporov A.N."/>
            <person name="Chaplin A.V."/>
            <person name="Motuzova O.V."/>
            <person name="Kafarskaia L.I."/>
            <person name="Efimov B.A."/>
        </authorList>
    </citation>
    <scope>NUCLEOTIDE SEQUENCE [LARGE SCALE GENOMIC DNA]</scope>
    <source>
        <strain evidence="4 5">668</strain>
    </source>
</reference>
<dbReference type="AlphaFoldDB" id="A0A0W7TM52"/>
<dbReference type="PANTHER" id="PTHR43377:SF2">
    <property type="entry name" value="BINDING ROSSMANN FOLD OXIDOREDUCTASE, PUTATIVE (AFU_ORTHOLOGUE AFUA_4G00560)-RELATED"/>
    <property type="match status" value="1"/>
</dbReference>
<proteinExistence type="inferred from homology"/>
<dbReference type="InterPro" id="IPR004104">
    <property type="entry name" value="Gfo/Idh/MocA-like_OxRdtase_C"/>
</dbReference>
<comment type="similarity">
    <text evidence="1">Belongs to the Gfo/Idh/MocA family.</text>
</comment>